<evidence type="ECO:0000256" key="6">
    <source>
        <dbReference type="SAM" id="MobiDB-lite"/>
    </source>
</evidence>
<evidence type="ECO:0000259" key="9">
    <source>
        <dbReference type="Pfam" id="PF25967"/>
    </source>
</evidence>
<accession>A0ABZ1E0A8</accession>
<keyword evidence="3" id="KW-0813">Transport</keyword>
<feature type="domain" description="Multidrug resistance protein MdtA-like C-terminal permuted SH3" evidence="9">
    <location>
        <begin position="318"/>
        <end position="375"/>
    </location>
</feature>
<sequence length="404" mass="42425">MTQRLKITRAKLISLAGILLIAAGVFAWFHSHSNAAQESEVQTVTVARANVQKTVLATGLIEADDLVSVGARTSGQIETLAVEIGDTVKSGDLIAQIDSLEQQNTVAQAKADLDEIDAEITSKEAEIKVAQLDVTRQTGLNSQKLSATSDLETAQATLDMAKAGLVSLQAQRARAVIEVSSAELDLDRTKITAPIDGTVVAIVNGEGTTVNASQDAPTIVKLAKLDKMQIKAEISEADVINVKAGQKVEFSLLGDPDKTYSATLDKVEPAPSSIEDDDDIDTDSAIYYDALFTVDNPDGLLRIGMSANVTIIIDEADDALTLPVSALPPKGPDGKYRVQVIGANDKHEMRAITVGLENSTTAAITDGLSEGDKVVQMTAPTGPPPSDNSQRRGGPGGGPPMMGM</sequence>
<dbReference type="PANTHER" id="PTHR30469">
    <property type="entry name" value="MULTIDRUG RESISTANCE PROTEIN MDTA"/>
    <property type="match status" value="1"/>
</dbReference>
<organism evidence="11 12">
    <name type="scientific">Thioclava litoralis</name>
    <dbReference type="NCBI Taxonomy" id="3076557"/>
    <lineage>
        <taxon>Bacteria</taxon>
        <taxon>Pseudomonadati</taxon>
        <taxon>Pseudomonadota</taxon>
        <taxon>Alphaproteobacteria</taxon>
        <taxon>Rhodobacterales</taxon>
        <taxon>Paracoccaceae</taxon>
        <taxon>Thioclava</taxon>
    </lineage>
</organism>
<evidence type="ECO:0000313" key="11">
    <source>
        <dbReference type="EMBL" id="WRY34488.1"/>
    </source>
</evidence>
<proteinExistence type="inferred from homology"/>
<dbReference type="Gene3D" id="2.40.30.170">
    <property type="match status" value="1"/>
</dbReference>
<dbReference type="PANTHER" id="PTHR30469:SF33">
    <property type="entry name" value="SLR1207 PROTEIN"/>
    <property type="match status" value="1"/>
</dbReference>
<dbReference type="InterPro" id="IPR030190">
    <property type="entry name" value="MacA_alpha-hairpin_sf"/>
</dbReference>
<feature type="transmembrane region" description="Helical" evidence="7">
    <location>
        <begin position="12"/>
        <end position="29"/>
    </location>
</feature>
<evidence type="ECO:0000256" key="3">
    <source>
        <dbReference type="ARBA" id="ARBA00022448"/>
    </source>
</evidence>
<comment type="similarity">
    <text evidence="2">Belongs to the membrane fusion protein (MFP) (TC 8.A.1) family.</text>
</comment>
<feature type="domain" description="YknX-like beta-barrel" evidence="10">
    <location>
        <begin position="228"/>
        <end position="311"/>
    </location>
</feature>
<evidence type="ECO:0000256" key="4">
    <source>
        <dbReference type="ARBA" id="ARBA00023054"/>
    </source>
</evidence>
<comment type="subcellular location">
    <subcellularLocation>
        <location evidence="1">Cell envelope</location>
    </subcellularLocation>
</comment>
<dbReference type="InterPro" id="IPR058627">
    <property type="entry name" value="MdtA-like_C"/>
</dbReference>
<name>A0ABZ1E0A8_9RHOB</name>
<evidence type="ECO:0000259" key="8">
    <source>
        <dbReference type="Pfam" id="PF25917"/>
    </source>
</evidence>
<dbReference type="InterPro" id="IPR006143">
    <property type="entry name" value="RND_pump_MFP"/>
</dbReference>
<keyword evidence="7" id="KW-1133">Transmembrane helix</keyword>
<evidence type="ECO:0000256" key="2">
    <source>
        <dbReference type="ARBA" id="ARBA00009477"/>
    </source>
</evidence>
<evidence type="ECO:0000256" key="7">
    <source>
        <dbReference type="SAM" id="Phobius"/>
    </source>
</evidence>
<dbReference type="Pfam" id="PF25990">
    <property type="entry name" value="Beta-barrel_YknX"/>
    <property type="match status" value="1"/>
</dbReference>
<dbReference type="EMBL" id="CP135443">
    <property type="protein sequence ID" value="WRY34488.1"/>
    <property type="molecule type" value="Genomic_DNA"/>
</dbReference>
<evidence type="ECO:0000259" key="10">
    <source>
        <dbReference type="Pfam" id="PF25990"/>
    </source>
</evidence>
<dbReference type="Gene3D" id="6.10.140.1990">
    <property type="match status" value="1"/>
</dbReference>
<dbReference type="Proteomes" id="UP001623290">
    <property type="component" value="Chromosome"/>
</dbReference>
<dbReference type="Pfam" id="PF25917">
    <property type="entry name" value="BSH_RND"/>
    <property type="match status" value="1"/>
</dbReference>
<feature type="coiled-coil region" evidence="5">
    <location>
        <begin position="106"/>
        <end position="171"/>
    </location>
</feature>
<evidence type="ECO:0000256" key="1">
    <source>
        <dbReference type="ARBA" id="ARBA00004196"/>
    </source>
</evidence>
<protein>
    <submittedName>
        <fullName evidence="11">Efflux RND transporter periplasmic adaptor subunit</fullName>
    </submittedName>
</protein>
<feature type="compositionally biased region" description="Gly residues" evidence="6">
    <location>
        <begin position="393"/>
        <end position="404"/>
    </location>
</feature>
<dbReference type="Gene3D" id="6.20.50.140">
    <property type="match status" value="1"/>
</dbReference>
<gene>
    <name evidence="11" type="ORF">RPE78_04140</name>
</gene>
<dbReference type="RefSeq" id="WP_339108237.1">
    <property type="nucleotide sequence ID" value="NZ_CP135443.1"/>
</dbReference>
<feature type="domain" description="Multidrug resistance protein MdtA-like barrel-sandwich hybrid" evidence="8">
    <location>
        <begin position="67"/>
        <end position="220"/>
    </location>
</feature>
<dbReference type="InterPro" id="IPR058625">
    <property type="entry name" value="MdtA-like_BSH"/>
</dbReference>
<dbReference type="InterPro" id="IPR058636">
    <property type="entry name" value="Beta-barrel_YknX"/>
</dbReference>
<reference evidence="11 12" key="1">
    <citation type="submission" date="2023-09" db="EMBL/GenBank/DDBJ databases">
        <title>Thioclava shenzhenensis sp. nov., a multidrug resistant bacteria-antagonizing species isolated from coastal seawater.</title>
        <authorList>
            <person name="Long M."/>
        </authorList>
    </citation>
    <scope>NUCLEOTIDE SEQUENCE [LARGE SCALE GENOMIC DNA]</scope>
    <source>
        <strain evidence="11 12">FTW29</strain>
    </source>
</reference>
<keyword evidence="7" id="KW-0472">Membrane</keyword>
<keyword evidence="12" id="KW-1185">Reference proteome</keyword>
<dbReference type="NCBIfam" id="TIGR01730">
    <property type="entry name" value="RND_mfp"/>
    <property type="match status" value="1"/>
</dbReference>
<keyword evidence="4 5" id="KW-0175">Coiled coil</keyword>
<dbReference type="SUPFAM" id="SSF111369">
    <property type="entry name" value="HlyD-like secretion proteins"/>
    <property type="match status" value="1"/>
</dbReference>
<evidence type="ECO:0000256" key="5">
    <source>
        <dbReference type="SAM" id="Coils"/>
    </source>
</evidence>
<evidence type="ECO:0000313" key="12">
    <source>
        <dbReference type="Proteomes" id="UP001623290"/>
    </source>
</evidence>
<dbReference type="Gene3D" id="2.40.50.100">
    <property type="match status" value="1"/>
</dbReference>
<dbReference type="Pfam" id="PF25967">
    <property type="entry name" value="RND-MFP_C"/>
    <property type="match status" value="1"/>
</dbReference>
<feature type="region of interest" description="Disordered" evidence="6">
    <location>
        <begin position="375"/>
        <end position="404"/>
    </location>
</feature>
<keyword evidence="7" id="KW-0812">Transmembrane</keyword>